<comment type="caution">
    <text evidence="2">The sequence shown here is derived from an EMBL/GenBank/DDBJ whole genome shotgun (WGS) entry which is preliminary data.</text>
</comment>
<keyword evidence="3" id="KW-1185">Reference proteome</keyword>
<gene>
    <name evidence="2" type="ORF">E2C01_037677</name>
</gene>
<dbReference type="Proteomes" id="UP000324222">
    <property type="component" value="Unassembled WGS sequence"/>
</dbReference>
<keyword evidence="1" id="KW-0812">Transmembrane</keyword>
<accession>A0A5B7FG95</accession>
<sequence>MVCLGRLCAFVENSSAPPTAIRRTCVKGREEEEEEEEEEAGVRWRVGSRVPEATFKFKLSSRDAVLNLLLLFLLLFLTASMT</sequence>
<dbReference type="EMBL" id="VSRR010006088">
    <property type="protein sequence ID" value="MPC44018.1"/>
    <property type="molecule type" value="Genomic_DNA"/>
</dbReference>
<keyword evidence="1" id="KW-1133">Transmembrane helix</keyword>
<proteinExistence type="predicted"/>
<evidence type="ECO:0000256" key="1">
    <source>
        <dbReference type="SAM" id="Phobius"/>
    </source>
</evidence>
<dbReference type="AlphaFoldDB" id="A0A5B7FG95"/>
<organism evidence="2 3">
    <name type="scientific">Portunus trituberculatus</name>
    <name type="common">Swimming crab</name>
    <name type="synonym">Neptunus trituberculatus</name>
    <dbReference type="NCBI Taxonomy" id="210409"/>
    <lineage>
        <taxon>Eukaryota</taxon>
        <taxon>Metazoa</taxon>
        <taxon>Ecdysozoa</taxon>
        <taxon>Arthropoda</taxon>
        <taxon>Crustacea</taxon>
        <taxon>Multicrustacea</taxon>
        <taxon>Malacostraca</taxon>
        <taxon>Eumalacostraca</taxon>
        <taxon>Eucarida</taxon>
        <taxon>Decapoda</taxon>
        <taxon>Pleocyemata</taxon>
        <taxon>Brachyura</taxon>
        <taxon>Eubrachyura</taxon>
        <taxon>Portunoidea</taxon>
        <taxon>Portunidae</taxon>
        <taxon>Portuninae</taxon>
        <taxon>Portunus</taxon>
    </lineage>
</organism>
<keyword evidence="1" id="KW-0472">Membrane</keyword>
<reference evidence="2 3" key="1">
    <citation type="submission" date="2019-05" db="EMBL/GenBank/DDBJ databases">
        <title>Another draft genome of Portunus trituberculatus and its Hox gene families provides insights of decapod evolution.</title>
        <authorList>
            <person name="Jeong J.-H."/>
            <person name="Song I."/>
            <person name="Kim S."/>
            <person name="Choi T."/>
            <person name="Kim D."/>
            <person name="Ryu S."/>
            <person name="Kim W."/>
        </authorList>
    </citation>
    <scope>NUCLEOTIDE SEQUENCE [LARGE SCALE GENOMIC DNA]</scope>
    <source>
        <tissue evidence="2">Muscle</tissue>
    </source>
</reference>
<feature type="transmembrane region" description="Helical" evidence="1">
    <location>
        <begin position="64"/>
        <end position="81"/>
    </location>
</feature>
<evidence type="ECO:0000313" key="2">
    <source>
        <dbReference type="EMBL" id="MPC44018.1"/>
    </source>
</evidence>
<protein>
    <submittedName>
        <fullName evidence="2">Uncharacterized protein</fullName>
    </submittedName>
</protein>
<evidence type="ECO:0000313" key="3">
    <source>
        <dbReference type="Proteomes" id="UP000324222"/>
    </source>
</evidence>
<name>A0A5B7FG95_PORTR</name>